<evidence type="ECO:0000256" key="1">
    <source>
        <dbReference type="ARBA" id="ARBA00022448"/>
    </source>
</evidence>
<keyword evidence="2" id="KW-1003">Cell membrane</keyword>
<organism evidence="10 11">
    <name type="scientific">Evansella tamaricis</name>
    <dbReference type="NCBI Taxonomy" id="2069301"/>
    <lineage>
        <taxon>Bacteria</taxon>
        <taxon>Bacillati</taxon>
        <taxon>Bacillota</taxon>
        <taxon>Bacilli</taxon>
        <taxon>Bacillales</taxon>
        <taxon>Bacillaceae</taxon>
        <taxon>Evansella</taxon>
    </lineage>
</organism>
<keyword evidence="8" id="KW-0472">Membrane</keyword>
<name>A0ABS6J9P5_9BACI</name>
<proteinExistence type="predicted"/>
<keyword evidence="5" id="KW-0547">Nucleotide-binding</keyword>
<dbReference type="GO" id="GO:0005524">
    <property type="term" value="F:ATP binding"/>
    <property type="evidence" value="ECO:0007669"/>
    <property type="project" value="UniProtKB-KW"/>
</dbReference>
<evidence type="ECO:0000256" key="7">
    <source>
        <dbReference type="ARBA" id="ARBA00022967"/>
    </source>
</evidence>
<gene>
    <name evidence="10" type="ORF">KS419_01290</name>
</gene>
<keyword evidence="6 10" id="KW-0067">ATP-binding</keyword>
<dbReference type="PROSITE" id="PS00211">
    <property type="entry name" value="ABC_TRANSPORTER_1"/>
    <property type="match status" value="1"/>
</dbReference>
<dbReference type="InterPro" id="IPR003593">
    <property type="entry name" value="AAA+_ATPase"/>
</dbReference>
<keyword evidence="7" id="KW-1278">Translocase</keyword>
<keyword evidence="11" id="KW-1185">Reference proteome</keyword>
<feature type="domain" description="ABC transporter" evidence="9">
    <location>
        <begin position="246"/>
        <end position="488"/>
    </location>
</feature>
<evidence type="ECO:0000256" key="2">
    <source>
        <dbReference type="ARBA" id="ARBA00022475"/>
    </source>
</evidence>
<evidence type="ECO:0000313" key="11">
    <source>
        <dbReference type="Proteomes" id="UP000784880"/>
    </source>
</evidence>
<sequence length="494" mass="54433">MKEIKKSFSGIQVLKGVNIEVDKGEIVALLGENGAGKSTLMKILAGVYEPNGGAIFLNGREVTIENPRHSQDLKISIIHQEFNLIPDLTVMENIFLGRESKKYSGVIDWKAMGIKTKKLLEKVGLQHIPPETLVVDCSVAERQLIEISKALSFESKLLIMDEPTATLNNEETDTLLQLMASLRRDGLGIIFITHRLEEVMKVADRIVVLRDGDYIGTEKVSEVTKDRMVTMMVGRDIEDLFPSRSKPSDDVVLKVENLTVSNKLHDISFEVKGGEVLGVAGLLGSGKTDLSKALFGIYNIQHGQVTMLGEEIRTPKQAIDAGIGLVTDDRKGEGLILDLPVYENLLLPFYRKISNTGILKKAKMDEIVKKWINDLKIKVHAPGVESGKLSGGNQQKVVLGKWLQMNPKLLILNEPTRGIDIGAKTEVYKIIKDLTDQGISIILISSEMPELLGMAHRIAVMHEGKISGEMKVEEATQEKIFYFATGGETNAGGN</sequence>
<keyword evidence="1" id="KW-0813">Transport</keyword>
<reference evidence="10 11" key="1">
    <citation type="submission" date="2021-06" db="EMBL/GenBank/DDBJ databases">
        <title>Bacillus sp. RD4P76, an endophyte from a halophyte.</title>
        <authorList>
            <person name="Sun J.-Q."/>
        </authorList>
    </citation>
    <scope>NUCLEOTIDE SEQUENCE [LARGE SCALE GENOMIC DNA]</scope>
    <source>
        <strain evidence="10 11">CGMCC 1.15917</strain>
    </source>
</reference>
<dbReference type="InterPro" id="IPR003439">
    <property type="entry name" value="ABC_transporter-like_ATP-bd"/>
</dbReference>
<evidence type="ECO:0000256" key="4">
    <source>
        <dbReference type="ARBA" id="ARBA00022737"/>
    </source>
</evidence>
<evidence type="ECO:0000256" key="6">
    <source>
        <dbReference type="ARBA" id="ARBA00022840"/>
    </source>
</evidence>
<evidence type="ECO:0000259" key="9">
    <source>
        <dbReference type="PROSITE" id="PS50893"/>
    </source>
</evidence>
<dbReference type="Proteomes" id="UP000784880">
    <property type="component" value="Unassembled WGS sequence"/>
</dbReference>
<feature type="domain" description="ABC transporter" evidence="9">
    <location>
        <begin position="1"/>
        <end position="236"/>
    </location>
</feature>
<dbReference type="PROSITE" id="PS50893">
    <property type="entry name" value="ABC_TRANSPORTER_2"/>
    <property type="match status" value="2"/>
</dbReference>
<dbReference type="PANTHER" id="PTHR43790">
    <property type="entry name" value="CARBOHYDRATE TRANSPORT ATP-BINDING PROTEIN MG119-RELATED"/>
    <property type="match status" value="1"/>
</dbReference>
<evidence type="ECO:0000256" key="3">
    <source>
        <dbReference type="ARBA" id="ARBA00022597"/>
    </source>
</evidence>
<dbReference type="InterPro" id="IPR050107">
    <property type="entry name" value="ABC_carbohydrate_import_ATPase"/>
</dbReference>
<evidence type="ECO:0000256" key="8">
    <source>
        <dbReference type="ARBA" id="ARBA00023136"/>
    </source>
</evidence>
<dbReference type="EMBL" id="JAHQCS010000026">
    <property type="protein sequence ID" value="MBU9710398.1"/>
    <property type="molecule type" value="Genomic_DNA"/>
</dbReference>
<keyword evidence="4" id="KW-0677">Repeat</keyword>
<dbReference type="Pfam" id="PF00005">
    <property type="entry name" value="ABC_tran"/>
    <property type="match status" value="2"/>
</dbReference>
<dbReference type="SMART" id="SM00382">
    <property type="entry name" value="AAA"/>
    <property type="match status" value="2"/>
</dbReference>
<evidence type="ECO:0000313" key="10">
    <source>
        <dbReference type="EMBL" id="MBU9710398.1"/>
    </source>
</evidence>
<evidence type="ECO:0000256" key="5">
    <source>
        <dbReference type="ARBA" id="ARBA00022741"/>
    </source>
</evidence>
<accession>A0ABS6J9P5</accession>
<comment type="caution">
    <text evidence="10">The sequence shown here is derived from an EMBL/GenBank/DDBJ whole genome shotgun (WGS) entry which is preliminary data.</text>
</comment>
<dbReference type="CDD" id="cd03216">
    <property type="entry name" value="ABC_Carb_Monos_I"/>
    <property type="match status" value="1"/>
</dbReference>
<protein>
    <submittedName>
        <fullName evidence="10">Sugar ABC transporter ATP-binding protein</fullName>
    </submittedName>
</protein>
<dbReference type="PANTHER" id="PTHR43790:SF3">
    <property type="entry name" value="D-ALLOSE IMPORT ATP-BINDING PROTEIN ALSA-RELATED"/>
    <property type="match status" value="1"/>
</dbReference>
<dbReference type="CDD" id="cd03215">
    <property type="entry name" value="ABC_Carb_Monos_II"/>
    <property type="match status" value="1"/>
</dbReference>
<keyword evidence="3" id="KW-0762">Sugar transport</keyword>
<dbReference type="InterPro" id="IPR017871">
    <property type="entry name" value="ABC_transporter-like_CS"/>
</dbReference>